<evidence type="ECO:0000256" key="1">
    <source>
        <dbReference type="SAM" id="Phobius"/>
    </source>
</evidence>
<feature type="transmembrane region" description="Helical" evidence="1">
    <location>
        <begin position="125"/>
        <end position="143"/>
    </location>
</feature>
<keyword evidence="1" id="KW-1133">Transmembrane helix</keyword>
<reference evidence="2" key="1">
    <citation type="submission" date="2021-01" db="EMBL/GenBank/DDBJ databases">
        <authorList>
            <person name="Corre E."/>
            <person name="Pelletier E."/>
            <person name="Niang G."/>
            <person name="Scheremetjew M."/>
            <person name="Finn R."/>
            <person name="Kale V."/>
            <person name="Holt S."/>
            <person name="Cochrane G."/>
            <person name="Meng A."/>
            <person name="Brown T."/>
            <person name="Cohen L."/>
        </authorList>
    </citation>
    <scope>NUCLEOTIDE SEQUENCE</scope>
    <source>
        <strain evidence="2">CCMP3328</strain>
    </source>
</reference>
<organism evidence="2">
    <name type="scientific">Craspedostauros australis</name>
    <dbReference type="NCBI Taxonomy" id="1486917"/>
    <lineage>
        <taxon>Eukaryota</taxon>
        <taxon>Sar</taxon>
        <taxon>Stramenopiles</taxon>
        <taxon>Ochrophyta</taxon>
        <taxon>Bacillariophyta</taxon>
        <taxon>Bacillariophyceae</taxon>
        <taxon>Bacillariophycidae</taxon>
        <taxon>Naviculales</taxon>
        <taxon>Naviculaceae</taxon>
        <taxon>Craspedostauros</taxon>
    </lineage>
</organism>
<accession>A0A7R9WSI6</accession>
<evidence type="ECO:0000313" key="2">
    <source>
        <dbReference type="EMBL" id="CAD8334015.1"/>
    </source>
</evidence>
<keyword evidence="1" id="KW-0472">Membrane</keyword>
<keyword evidence="1" id="KW-0812">Transmembrane</keyword>
<name>A0A7R9WSI6_9STRA</name>
<protein>
    <submittedName>
        <fullName evidence="2">Uncharacterized protein</fullName>
    </submittedName>
</protein>
<sequence>MSIPANMQNDECFIRPSSRGLFYKFAGGGNELEITLSNIVPHNNGGEVEMEVALLKDDSDGDGQCGSTCVIAWDFLEHTTDKHELVVPKDLNETDSYILFVSGSAFNDIASFDLEVNEASATKKLVFGFIASIVCAASTIGLAW</sequence>
<dbReference type="AlphaFoldDB" id="A0A7R9WSI6"/>
<dbReference type="EMBL" id="HBEF01009717">
    <property type="protein sequence ID" value="CAD8334015.1"/>
    <property type="molecule type" value="Transcribed_RNA"/>
</dbReference>
<gene>
    <name evidence="2" type="ORF">CAUS1442_LOCUS6120</name>
</gene>
<proteinExistence type="predicted"/>